<keyword evidence="2" id="KW-0472">Membrane</keyword>
<evidence type="ECO:0000313" key="4">
    <source>
        <dbReference type="Proteomes" id="UP000184609"/>
    </source>
</evidence>
<reference evidence="4" key="1">
    <citation type="submission" date="2016-12" db="EMBL/GenBank/DDBJ databases">
        <authorList>
            <person name="Varghese N."/>
            <person name="Submissions S."/>
        </authorList>
    </citation>
    <scope>NUCLEOTIDE SEQUENCE [LARGE SCALE GENOMIC DNA]</scope>
    <source>
        <strain evidence="4">DSM 25035</strain>
    </source>
</reference>
<evidence type="ECO:0000313" key="3">
    <source>
        <dbReference type="EMBL" id="SHO62701.1"/>
    </source>
</evidence>
<organism evidence="3 4">
    <name type="scientific">Algoriphagus zhangzhouensis</name>
    <dbReference type="NCBI Taxonomy" id="1073327"/>
    <lineage>
        <taxon>Bacteria</taxon>
        <taxon>Pseudomonadati</taxon>
        <taxon>Bacteroidota</taxon>
        <taxon>Cytophagia</taxon>
        <taxon>Cytophagales</taxon>
        <taxon>Cyclobacteriaceae</taxon>
        <taxon>Algoriphagus</taxon>
    </lineage>
</organism>
<keyword evidence="2" id="KW-1133">Transmembrane helix</keyword>
<feature type="transmembrane region" description="Helical" evidence="2">
    <location>
        <begin position="62"/>
        <end position="83"/>
    </location>
</feature>
<proteinExistence type="predicted"/>
<accession>A0A1M7ZCQ5</accession>
<sequence>MAGGSGFIVDSNKTGKDNRNLGKIRPRLKSEAHPRSGKNARILDLKDAIKHRFQIKNQSRKLTLAVFLGIFIGIVILGLYLFFSN</sequence>
<evidence type="ECO:0000256" key="1">
    <source>
        <dbReference type="SAM" id="MobiDB-lite"/>
    </source>
</evidence>
<keyword evidence="4" id="KW-1185">Reference proteome</keyword>
<dbReference type="AlphaFoldDB" id="A0A1M7ZCQ5"/>
<dbReference type="EMBL" id="FRXN01000003">
    <property type="protein sequence ID" value="SHO62701.1"/>
    <property type="molecule type" value="Genomic_DNA"/>
</dbReference>
<dbReference type="STRING" id="1073327.SAMN04488108_2253"/>
<feature type="region of interest" description="Disordered" evidence="1">
    <location>
        <begin position="1"/>
        <end position="39"/>
    </location>
</feature>
<gene>
    <name evidence="3" type="ORF">SAMN04488108_2253</name>
</gene>
<protein>
    <submittedName>
        <fullName evidence="3">Uncharacterized protein</fullName>
    </submittedName>
</protein>
<name>A0A1M7ZCQ5_9BACT</name>
<keyword evidence="2" id="KW-0812">Transmembrane</keyword>
<dbReference type="Proteomes" id="UP000184609">
    <property type="component" value="Unassembled WGS sequence"/>
</dbReference>
<evidence type="ECO:0000256" key="2">
    <source>
        <dbReference type="SAM" id="Phobius"/>
    </source>
</evidence>